<organism evidence="1 2">
    <name type="scientific">Catenulispora subtropica</name>
    <dbReference type="NCBI Taxonomy" id="450798"/>
    <lineage>
        <taxon>Bacteria</taxon>
        <taxon>Bacillati</taxon>
        <taxon>Actinomycetota</taxon>
        <taxon>Actinomycetes</taxon>
        <taxon>Catenulisporales</taxon>
        <taxon>Catenulisporaceae</taxon>
        <taxon>Catenulispora</taxon>
    </lineage>
</organism>
<accession>A0ABP5C0M5</accession>
<gene>
    <name evidence="1" type="ORF">GCM10009838_07670</name>
</gene>
<keyword evidence="2" id="KW-1185">Reference proteome</keyword>
<dbReference type="Proteomes" id="UP001499854">
    <property type="component" value="Unassembled WGS sequence"/>
</dbReference>
<dbReference type="EMBL" id="BAAAQM010000003">
    <property type="protein sequence ID" value="GAA1954623.1"/>
    <property type="molecule type" value="Genomic_DNA"/>
</dbReference>
<dbReference type="RefSeq" id="WP_344655500.1">
    <property type="nucleotide sequence ID" value="NZ_BAAAQM010000003.1"/>
</dbReference>
<reference evidence="2" key="1">
    <citation type="journal article" date="2019" name="Int. J. Syst. Evol. Microbiol.">
        <title>The Global Catalogue of Microorganisms (GCM) 10K type strain sequencing project: providing services to taxonomists for standard genome sequencing and annotation.</title>
        <authorList>
            <consortium name="The Broad Institute Genomics Platform"/>
            <consortium name="The Broad Institute Genome Sequencing Center for Infectious Disease"/>
            <person name="Wu L."/>
            <person name="Ma J."/>
        </authorList>
    </citation>
    <scope>NUCLEOTIDE SEQUENCE [LARGE SCALE GENOMIC DNA]</scope>
    <source>
        <strain evidence="2">JCM 16013</strain>
    </source>
</reference>
<evidence type="ECO:0000313" key="1">
    <source>
        <dbReference type="EMBL" id="GAA1954623.1"/>
    </source>
</evidence>
<name>A0ABP5C0M5_9ACTN</name>
<proteinExistence type="predicted"/>
<sequence length="309" mass="33623">MTETDTSKPPAHYEGWWEVPAGLLLASQLAAMDLPRIPGGPVAGIVQAENWHADGRDDAFRLYRLSESLPSAASAAQLEAADAKRIRNRVYRCEECGAWSEQALPRYPLDDLLLKDVEPRYLCGCCRHLTRVAGYQAYYAARRAQTATWAARMTAPGAALAITASEIRPVGTTPSGKRHPITGIAILAFDIADGRKTFDATVLRRPAKPGSKTKGMLDPEPGAAKLRAAIKGRTLICWRAEQLEPLRPILAPNNRHATLGEAAHGHVTNWRADLDVRTGHLRPATDPGRPDRLALLIRRIAASGQEVSA</sequence>
<comment type="caution">
    <text evidence="1">The sequence shown here is derived from an EMBL/GenBank/DDBJ whole genome shotgun (WGS) entry which is preliminary data.</text>
</comment>
<protein>
    <submittedName>
        <fullName evidence="1">Uncharacterized protein</fullName>
    </submittedName>
</protein>
<evidence type="ECO:0000313" key="2">
    <source>
        <dbReference type="Proteomes" id="UP001499854"/>
    </source>
</evidence>